<feature type="compositionally biased region" description="Pro residues" evidence="1">
    <location>
        <begin position="50"/>
        <end position="61"/>
    </location>
</feature>
<dbReference type="OrthoDB" id="2162691at2759"/>
<evidence type="ECO:0000313" key="2">
    <source>
        <dbReference type="EMBL" id="MPC40997.1"/>
    </source>
</evidence>
<accession>A0A5B7F642</accession>
<proteinExistence type="predicted"/>
<gene>
    <name evidence="2" type="ORF">E2C01_034577</name>
</gene>
<name>A0A5B7F642_PORTR</name>
<feature type="region of interest" description="Disordered" evidence="1">
    <location>
        <begin position="1"/>
        <end position="79"/>
    </location>
</feature>
<organism evidence="2 3">
    <name type="scientific">Portunus trituberculatus</name>
    <name type="common">Swimming crab</name>
    <name type="synonym">Neptunus trituberculatus</name>
    <dbReference type="NCBI Taxonomy" id="210409"/>
    <lineage>
        <taxon>Eukaryota</taxon>
        <taxon>Metazoa</taxon>
        <taxon>Ecdysozoa</taxon>
        <taxon>Arthropoda</taxon>
        <taxon>Crustacea</taxon>
        <taxon>Multicrustacea</taxon>
        <taxon>Malacostraca</taxon>
        <taxon>Eumalacostraca</taxon>
        <taxon>Eucarida</taxon>
        <taxon>Decapoda</taxon>
        <taxon>Pleocyemata</taxon>
        <taxon>Brachyura</taxon>
        <taxon>Eubrachyura</taxon>
        <taxon>Portunoidea</taxon>
        <taxon>Portunidae</taxon>
        <taxon>Portuninae</taxon>
        <taxon>Portunus</taxon>
    </lineage>
</organism>
<dbReference type="EMBL" id="VSRR010004885">
    <property type="protein sequence ID" value="MPC40997.1"/>
    <property type="molecule type" value="Genomic_DNA"/>
</dbReference>
<comment type="caution">
    <text evidence="2">The sequence shown here is derived from an EMBL/GenBank/DDBJ whole genome shotgun (WGS) entry which is preliminary data.</text>
</comment>
<evidence type="ECO:0000256" key="1">
    <source>
        <dbReference type="SAM" id="MobiDB-lite"/>
    </source>
</evidence>
<sequence length="79" mass="8743">MQSNSFSVKEEKGPAFTRLSGSMYESHLSVYAASEHQQVSRDNSTESEEPPPTPKSPPPPLNNVRSKPLTPNIYSRPLT</sequence>
<dbReference type="AlphaFoldDB" id="A0A5B7F642"/>
<keyword evidence="3" id="KW-1185">Reference proteome</keyword>
<reference evidence="2 3" key="1">
    <citation type="submission" date="2019-05" db="EMBL/GenBank/DDBJ databases">
        <title>Another draft genome of Portunus trituberculatus and its Hox gene families provides insights of decapod evolution.</title>
        <authorList>
            <person name="Jeong J.-H."/>
            <person name="Song I."/>
            <person name="Kim S."/>
            <person name="Choi T."/>
            <person name="Kim D."/>
            <person name="Ryu S."/>
            <person name="Kim W."/>
        </authorList>
    </citation>
    <scope>NUCLEOTIDE SEQUENCE [LARGE SCALE GENOMIC DNA]</scope>
    <source>
        <tissue evidence="2">Muscle</tissue>
    </source>
</reference>
<dbReference type="Proteomes" id="UP000324222">
    <property type="component" value="Unassembled WGS sequence"/>
</dbReference>
<protein>
    <submittedName>
        <fullName evidence="2">Uncharacterized protein</fullName>
    </submittedName>
</protein>
<evidence type="ECO:0000313" key="3">
    <source>
        <dbReference type="Proteomes" id="UP000324222"/>
    </source>
</evidence>